<proteinExistence type="predicted"/>
<reference evidence="1" key="1">
    <citation type="submission" date="2022-10" db="EMBL/GenBank/DDBJ databases">
        <title>Genome Sequence of Xylaria curta.</title>
        <authorList>
            <person name="Buettner E."/>
        </authorList>
    </citation>
    <scope>NUCLEOTIDE SEQUENCE</scope>
    <source>
        <strain evidence="1">Babe10</strain>
    </source>
</reference>
<organism evidence="1 2">
    <name type="scientific">Xylaria curta</name>
    <dbReference type="NCBI Taxonomy" id="42375"/>
    <lineage>
        <taxon>Eukaryota</taxon>
        <taxon>Fungi</taxon>
        <taxon>Dikarya</taxon>
        <taxon>Ascomycota</taxon>
        <taxon>Pezizomycotina</taxon>
        <taxon>Sordariomycetes</taxon>
        <taxon>Xylariomycetidae</taxon>
        <taxon>Xylariales</taxon>
        <taxon>Xylariaceae</taxon>
        <taxon>Xylaria</taxon>
    </lineage>
</organism>
<protein>
    <submittedName>
        <fullName evidence="1">Uncharacterized protein</fullName>
    </submittedName>
</protein>
<dbReference type="EMBL" id="JAPDGR010000017">
    <property type="protein sequence ID" value="KAJ2998779.1"/>
    <property type="molecule type" value="Genomic_DNA"/>
</dbReference>
<accession>A0ACC1PSK9</accession>
<evidence type="ECO:0000313" key="1">
    <source>
        <dbReference type="EMBL" id="KAJ2998779.1"/>
    </source>
</evidence>
<gene>
    <name evidence="1" type="ORF">NUW58_g221</name>
</gene>
<comment type="caution">
    <text evidence="1">The sequence shown here is derived from an EMBL/GenBank/DDBJ whole genome shotgun (WGS) entry which is preliminary data.</text>
</comment>
<dbReference type="Proteomes" id="UP001143856">
    <property type="component" value="Unassembled WGS sequence"/>
</dbReference>
<evidence type="ECO:0000313" key="2">
    <source>
        <dbReference type="Proteomes" id="UP001143856"/>
    </source>
</evidence>
<sequence>MEIPNDDNVGFLARALAAAKRVRLKQGYVPKDHPDPQDVINKFMLQRSAQLERHDNKDAFTAIPITPSYPPSVCEIDDLVPMTTMGNVMAIVEDDQGTAVLLQLYHQPRPTEADPEDMLHPNMVLIVKEPFFKAAGDGSYSIRVDHVSDIVCLQNTDARILSKWRSQFPMPEASAMLRERGNLAFEKGHWTEAEKLYSHAVHATITPEEVQLARLNRSQANLQLHRPEKALEDALAVKIERLEEKRLFREARALYDLGRFADSLEKWRILTGSFPENKQARSEYQRTEMRIKEEQNAEYDFPLMYEQAKATPPIIDCATYRGPVAIRKSKGRGDGLFTTKPVKTGDMLLCEKAFAYCFADGDDPAGRKNLDVMLQTSDKQAKVVALANLANQVVQKLYHSPQASRGFKALYFFVNEVLRLNSFGAPRASSEEFGSPIKEIVVKEHATCGNWLLASRINHSCLENCQRSFIGDMMIIRACQDLQAGTELRIVYYSPDADATHQDVQRRFNSWGFTCDCKWCFYRRLTTKKMVSIRNDLVKDVDKFFEEVNAMDVKSIPPTKLVRLFEKMMATYPARKDVIRLELWDGFLMLGRLLVEYGRFGAGAKAVIKGLEHIGYEIIASQKNFKIRKWGLIDGNSIEAFHVLFNAYIMTAPHLCQKVKQYAKIHYNILTGADTTLKDLFPWLA</sequence>
<keyword evidence="2" id="KW-1185">Reference proteome</keyword>
<name>A0ACC1PSK9_9PEZI</name>